<evidence type="ECO:0000313" key="17">
    <source>
        <dbReference type="Proteomes" id="UP001549291"/>
    </source>
</evidence>
<dbReference type="Pfam" id="PF01434">
    <property type="entry name" value="Peptidase_M41"/>
    <property type="match status" value="1"/>
</dbReference>
<evidence type="ECO:0000256" key="1">
    <source>
        <dbReference type="ARBA" id="ARBA00004370"/>
    </source>
</evidence>
<keyword evidence="16" id="KW-0132">Cell division</keyword>
<keyword evidence="12 13" id="KW-0472">Membrane</keyword>
<feature type="binding site" evidence="13">
    <location>
        <begin position="311"/>
        <end position="318"/>
    </location>
    <ligand>
        <name>ATP</name>
        <dbReference type="ChEBI" id="CHEBI:30616"/>
    </ligand>
</feature>
<dbReference type="Pfam" id="PF17862">
    <property type="entry name" value="AAA_lid_3"/>
    <property type="match status" value="1"/>
</dbReference>
<comment type="subcellular location">
    <subcellularLocation>
        <location evidence="13">Cell membrane</location>
        <topology evidence="13">Multi-pass membrane protein</topology>
        <orientation evidence="13">Cytoplasmic side</orientation>
    </subcellularLocation>
    <subcellularLocation>
        <location evidence="1">Membrane</location>
    </subcellularLocation>
</comment>
<keyword evidence="13" id="KW-1003">Cell membrane</keyword>
<dbReference type="EMBL" id="JBEPTQ010000002">
    <property type="protein sequence ID" value="MET4724476.1"/>
    <property type="molecule type" value="Genomic_DNA"/>
</dbReference>
<feature type="binding site" evidence="13">
    <location>
        <position position="533"/>
    </location>
    <ligand>
        <name>Zn(2+)</name>
        <dbReference type="ChEBI" id="CHEBI:29105"/>
        <note>catalytic</note>
    </ligand>
</feature>
<dbReference type="InterPro" id="IPR041569">
    <property type="entry name" value="AAA_lid_3"/>
</dbReference>
<evidence type="ECO:0000256" key="9">
    <source>
        <dbReference type="ARBA" id="ARBA00022840"/>
    </source>
</evidence>
<evidence type="ECO:0000256" key="13">
    <source>
        <dbReference type="HAMAP-Rule" id="MF_01458"/>
    </source>
</evidence>
<name>A0ABV2S5L1_BRAJP</name>
<dbReference type="PROSITE" id="PS00674">
    <property type="entry name" value="AAA"/>
    <property type="match status" value="1"/>
</dbReference>
<dbReference type="Gene3D" id="1.10.8.60">
    <property type="match status" value="1"/>
</dbReference>
<dbReference type="InterPro" id="IPR005936">
    <property type="entry name" value="FtsH"/>
</dbReference>
<dbReference type="GO" id="GO:0008233">
    <property type="term" value="F:peptidase activity"/>
    <property type="evidence" value="ECO:0007669"/>
    <property type="project" value="UniProtKB-KW"/>
</dbReference>
<keyword evidence="5 13" id="KW-0479">Metal-binding</keyword>
<gene>
    <name evidence="13" type="primary">ftsH</name>
    <name evidence="16" type="ORF">ABIF63_008582</name>
</gene>
<evidence type="ECO:0000256" key="4">
    <source>
        <dbReference type="ARBA" id="ARBA00022692"/>
    </source>
</evidence>
<evidence type="ECO:0000256" key="10">
    <source>
        <dbReference type="ARBA" id="ARBA00022989"/>
    </source>
</evidence>
<dbReference type="InterPro" id="IPR027417">
    <property type="entry name" value="P-loop_NTPase"/>
</dbReference>
<feature type="transmembrane region" description="Helical" evidence="13">
    <location>
        <begin position="6"/>
        <end position="29"/>
    </location>
</feature>
<dbReference type="InterPro" id="IPR003960">
    <property type="entry name" value="ATPase_AAA_CS"/>
</dbReference>
<dbReference type="Pfam" id="PF06480">
    <property type="entry name" value="FtsH_ext"/>
    <property type="match status" value="1"/>
</dbReference>
<dbReference type="Gene3D" id="3.40.50.300">
    <property type="entry name" value="P-loop containing nucleotide triphosphate hydrolases"/>
    <property type="match status" value="1"/>
</dbReference>
<evidence type="ECO:0000256" key="14">
    <source>
        <dbReference type="RuleBase" id="RU003651"/>
    </source>
</evidence>
<dbReference type="PANTHER" id="PTHR23076:SF113">
    <property type="entry name" value="ATP-DEPENDENT ZINC METALLOPROTEASE FTSH 1, CHLOROPLASTIC-RELATED"/>
    <property type="match status" value="1"/>
</dbReference>
<dbReference type="SUPFAM" id="SSF140990">
    <property type="entry name" value="FtsH protease domain-like"/>
    <property type="match status" value="1"/>
</dbReference>
<dbReference type="NCBIfam" id="TIGR01241">
    <property type="entry name" value="FtsH_fam"/>
    <property type="match status" value="1"/>
</dbReference>
<evidence type="ECO:0000256" key="5">
    <source>
        <dbReference type="ARBA" id="ARBA00022723"/>
    </source>
</evidence>
<comment type="cofactor">
    <cofactor evidence="13">
        <name>Zn(2+)</name>
        <dbReference type="ChEBI" id="CHEBI:29105"/>
    </cofactor>
    <text evidence="13">Binds 1 zinc ion per subunit.</text>
</comment>
<dbReference type="InterPro" id="IPR003593">
    <property type="entry name" value="AAA+_ATPase"/>
</dbReference>
<dbReference type="GO" id="GO:0006508">
    <property type="term" value="P:proteolysis"/>
    <property type="evidence" value="ECO:0007669"/>
    <property type="project" value="UniProtKB-KW"/>
</dbReference>
<evidence type="ECO:0000256" key="3">
    <source>
        <dbReference type="ARBA" id="ARBA00022670"/>
    </source>
</evidence>
<proteinExistence type="inferred from homology"/>
<feature type="transmembrane region" description="Helical" evidence="13">
    <location>
        <begin position="120"/>
        <end position="140"/>
    </location>
</feature>
<feature type="domain" description="AAA+ ATPase" evidence="15">
    <location>
        <begin position="303"/>
        <end position="442"/>
    </location>
</feature>
<comment type="similarity">
    <text evidence="14">Belongs to the AAA ATPase family.</text>
</comment>
<dbReference type="Pfam" id="PF00004">
    <property type="entry name" value="AAA"/>
    <property type="match status" value="1"/>
</dbReference>
<comment type="caution">
    <text evidence="13">Lacks conserved residue(s) required for the propagation of feature annotation.</text>
</comment>
<dbReference type="CDD" id="cd19501">
    <property type="entry name" value="RecA-like_FtsH"/>
    <property type="match status" value="1"/>
</dbReference>
<evidence type="ECO:0000259" key="15">
    <source>
        <dbReference type="SMART" id="SM00382"/>
    </source>
</evidence>
<keyword evidence="16" id="KW-0131">Cell cycle</keyword>
<dbReference type="InterPro" id="IPR003959">
    <property type="entry name" value="ATPase_AAA_core"/>
</dbReference>
<comment type="function">
    <text evidence="13">Acts as a processive, ATP-dependent zinc metallopeptidase for both cytoplasmic and membrane proteins. Plays a role in the quality control of integral membrane proteins.</text>
</comment>
<keyword evidence="17" id="KW-1185">Reference proteome</keyword>
<keyword evidence="8 13" id="KW-0862">Zinc</keyword>
<dbReference type="Gene3D" id="1.20.58.760">
    <property type="entry name" value="Peptidase M41"/>
    <property type="match status" value="1"/>
</dbReference>
<dbReference type="InterPro" id="IPR011546">
    <property type="entry name" value="Pept_M41_FtsH_extracell"/>
</dbReference>
<organism evidence="16 17">
    <name type="scientific">Bradyrhizobium japonicum</name>
    <dbReference type="NCBI Taxonomy" id="375"/>
    <lineage>
        <taxon>Bacteria</taxon>
        <taxon>Pseudomonadati</taxon>
        <taxon>Pseudomonadota</taxon>
        <taxon>Alphaproteobacteria</taxon>
        <taxon>Hyphomicrobiales</taxon>
        <taxon>Nitrobacteraceae</taxon>
        <taxon>Bradyrhizobium</taxon>
    </lineage>
</organism>
<evidence type="ECO:0000256" key="11">
    <source>
        <dbReference type="ARBA" id="ARBA00023049"/>
    </source>
</evidence>
<dbReference type="Gene3D" id="3.30.720.210">
    <property type="match status" value="1"/>
</dbReference>
<evidence type="ECO:0000256" key="12">
    <source>
        <dbReference type="ARBA" id="ARBA00023136"/>
    </source>
</evidence>
<evidence type="ECO:0000256" key="6">
    <source>
        <dbReference type="ARBA" id="ARBA00022741"/>
    </source>
</evidence>
<keyword evidence="4 13" id="KW-0812">Transmembrane</keyword>
<feature type="transmembrane region" description="Helical" evidence="13">
    <location>
        <begin position="220"/>
        <end position="237"/>
    </location>
</feature>
<keyword evidence="6 13" id="KW-0547">Nucleotide-binding</keyword>
<protein>
    <recommendedName>
        <fullName evidence="13">ATP-dependent zinc metalloprotease FtsH</fullName>
        <ecNumber evidence="13">3.4.24.-</ecNumber>
    </recommendedName>
</protein>
<comment type="caution">
    <text evidence="16">The sequence shown here is derived from an EMBL/GenBank/DDBJ whole genome shotgun (WGS) entry which is preliminary data.</text>
</comment>
<comment type="subunit">
    <text evidence="13">Homohexamer.</text>
</comment>
<feature type="active site" evidence="13">
    <location>
        <position position="534"/>
    </location>
</feature>
<dbReference type="PANTHER" id="PTHR23076">
    <property type="entry name" value="METALLOPROTEASE M41 FTSH"/>
    <property type="match status" value="1"/>
</dbReference>
<feature type="binding site" evidence="13">
    <location>
        <position position="611"/>
    </location>
    <ligand>
        <name>Zn(2+)</name>
        <dbReference type="ChEBI" id="CHEBI:29105"/>
        <note>catalytic</note>
    </ligand>
</feature>
<keyword evidence="11 13" id="KW-0482">Metalloprotease</keyword>
<dbReference type="GO" id="GO:0051301">
    <property type="term" value="P:cell division"/>
    <property type="evidence" value="ECO:0007669"/>
    <property type="project" value="UniProtKB-KW"/>
</dbReference>
<dbReference type="SMART" id="SM00382">
    <property type="entry name" value="AAA"/>
    <property type="match status" value="1"/>
</dbReference>
<dbReference type="InterPro" id="IPR037219">
    <property type="entry name" value="Peptidase_M41-like"/>
</dbReference>
<keyword evidence="3 13" id="KW-0645">Protease</keyword>
<dbReference type="SUPFAM" id="SSF52540">
    <property type="entry name" value="P-loop containing nucleoside triphosphate hydrolases"/>
    <property type="match status" value="1"/>
</dbReference>
<comment type="similarity">
    <text evidence="2 13">In the C-terminal section; belongs to the peptidase M41 family.</text>
</comment>
<keyword evidence="9 13" id="KW-0067">ATP-binding</keyword>
<dbReference type="InterPro" id="IPR000642">
    <property type="entry name" value="Peptidase_M41"/>
</dbReference>
<evidence type="ECO:0000256" key="2">
    <source>
        <dbReference type="ARBA" id="ARBA00010044"/>
    </source>
</evidence>
<comment type="similarity">
    <text evidence="13">In the central section; belongs to the AAA ATPase family.</text>
</comment>
<dbReference type="EC" id="3.4.24.-" evidence="13"/>
<reference evidence="16 17" key="1">
    <citation type="submission" date="2024-06" db="EMBL/GenBank/DDBJ databases">
        <title>Genomic Encyclopedia of Type Strains, Phase V (KMG-V): Genome sequencing to study the core and pangenomes of soil and plant-associated prokaryotes.</title>
        <authorList>
            <person name="Whitman W."/>
        </authorList>
    </citation>
    <scope>NUCLEOTIDE SEQUENCE [LARGE SCALE GENOMIC DNA]</scope>
    <source>
        <strain evidence="16 17">USDA 160</strain>
    </source>
</reference>
<evidence type="ECO:0000313" key="16">
    <source>
        <dbReference type="EMBL" id="MET4724476.1"/>
    </source>
</evidence>
<dbReference type="HAMAP" id="MF_01458">
    <property type="entry name" value="FtsH"/>
    <property type="match status" value="1"/>
</dbReference>
<dbReference type="Proteomes" id="UP001549291">
    <property type="component" value="Unassembled WGS sequence"/>
</dbReference>
<evidence type="ECO:0000256" key="8">
    <source>
        <dbReference type="ARBA" id="ARBA00022833"/>
    </source>
</evidence>
<accession>A0ABV2S5L1</accession>
<sequence length="723" mass="78006">MYNWAWLNLILVNVSFIFGGRGSATLLGVDGSLCYAPERRLAIGVARAGVHVCRSMNEILLNACSVPEIREKCFLIRSVFAAACVDLNQAEFAIPDYQLGCSRCRWEEQVESDQVSRKQAVAMAVIFVGGMLLVVLQFILARYDSIETIPYSQFEQLLAQEKVAEVSVGPDTIQGKLKEPLPGGKSAFVTARVELALAEKLAAKGVIVVGVPGGGALQTLLSWVFPVIVFLVIWFWIGRGLTGRQGFGGLMAIGKSRAKVYVEKDIKVTFADVAGVDEAKFELQEVVSFLKDPKSYGRLGAHVPKGILLVGPPGTGKTLLARAVAGEAGVPFFSISGSEFVEMFVGVGAARVRDLFEQARKAAPCIIFVDELDALGRSRGPLSFGGHDEKEQTLNQLLSELDGFDPSSGVILLAATNRPETLDPALLRAGRFDRQVLVDRPDKSGRIAILKVHVRKIRMGQDVDLNKVAGLTTGFTGADLANLINEAAIAATRRSGEKVEFADFVTAIERIVAGIEKKSRVLSAVERRRVAYHEMGHALVAASLPGVDPVQKVSIIPRGIGALGYTIQRPTEDRFLLTVEELKNRIAVLMGGRVSERLIFDGAISTGAADDLQRATEVAIEMVTKYGMDETVGQRTYAPKPQGFLAATQDAVVTAADATGREIDLAVRNLIEEGDRRARDILQRRHGDLDAGVELLIANETITADQFAPLLGKSTESSEPVAA</sequence>
<evidence type="ECO:0000256" key="7">
    <source>
        <dbReference type="ARBA" id="ARBA00022801"/>
    </source>
</evidence>
<feature type="binding site" evidence="13">
    <location>
        <position position="537"/>
    </location>
    <ligand>
        <name>Zn(2+)</name>
        <dbReference type="ChEBI" id="CHEBI:29105"/>
        <note>catalytic</note>
    </ligand>
</feature>
<keyword evidence="10 13" id="KW-1133">Transmembrane helix</keyword>
<keyword evidence="7 13" id="KW-0378">Hydrolase</keyword>